<proteinExistence type="predicted"/>
<evidence type="ECO:0000313" key="1">
    <source>
        <dbReference type="EMBL" id="SFG15576.1"/>
    </source>
</evidence>
<reference evidence="1 2" key="1">
    <citation type="submission" date="2016-10" db="EMBL/GenBank/DDBJ databases">
        <authorList>
            <person name="de Groot N.N."/>
        </authorList>
    </citation>
    <scope>NUCLEOTIDE SEQUENCE [LARGE SCALE GENOMIC DNA]</scope>
    <source>
        <strain evidence="1 2">DSM 44945</strain>
    </source>
</reference>
<evidence type="ECO:0000313" key="2">
    <source>
        <dbReference type="Proteomes" id="UP000198661"/>
    </source>
</evidence>
<keyword evidence="2" id="KW-1185">Reference proteome</keyword>
<sequence length="66" mass="7753">MSQAKEYRRLILEAIEDMEFLATTFNTEKGEETKKAFKRGQKEACLKWAEILKERLNKLERSKTSG</sequence>
<dbReference type="STRING" id="201973.SAMN04488025_11824"/>
<dbReference type="EMBL" id="FOOK01000018">
    <property type="protein sequence ID" value="SFG15576.1"/>
    <property type="molecule type" value="Genomic_DNA"/>
</dbReference>
<accession>A0A1I2PPL9</accession>
<gene>
    <name evidence="1" type="ORF">SAMN04488025_11824</name>
</gene>
<organism evidence="1 2">
    <name type="scientific">Planifilum fulgidum</name>
    <dbReference type="NCBI Taxonomy" id="201973"/>
    <lineage>
        <taxon>Bacteria</taxon>
        <taxon>Bacillati</taxon>
        <taxon>Bacillota</taxon>
        <taxon>Bacilli</taxon>
        <taxon>Bacillales</taxon>
        <taxon>Thermoactinomycetaceae</taxon>
        <taxon>Planifilum</taxon>
    </lineage>
</organism>
<dbReference type="OrthoDB" id="9852299at2"/>
<dbReference type="Proteomes" id="UP000198661">
    <property type="component" value="Unassembled WGS sequence"/>
</dbReference>
<name>A0A1I2PPL9_9BACL</name>
<dbReference type="AlphaFoldDB" id="A0A1I2PPL9"/>
<dbReference type="RefSeq" id="WP_092038828.1">
    <property type="nucleotide sequence ID" value="NZ_FOOK01000018.1"/>
</dbReference>
<protein>
    <submittedName>
        <fullName evidence="1">Uncharacterized protein</fullName>
    </submittedName>
</protein>